<dbReference type="Proteomes" id="UP000619041">
    <property type="component" value="Unassembled WGS sequence"/>
</dbReference>
<evidence type="ECO:0008006" key="3">
    <source>
        <dbReference type="Google" id="ProtNLM"/>
    </source>
</evidence>
<dbReference type="Gene3D" id="3.30.70.100">
    <property type="match status" value="2"/>
</dbReference>
<gene>
    <name evidence="1" type="ORF">GCM10011515_18090</name>
</gene>
<evidence type="ECO:0000313" key="2">
    <source>
        <dbReference type="Proteomes" id="UP000619041"/>
    </source>
</evidence>
<dbReference type="InterPro" id="IPR009874">
    <property type="entry name" value="DUF1428"/>
</dbReference>
<dbReference type="Pfam" id="PF07237">
    <property type="entry name" value="DUF1428"/>
    <property type="match status" value="2"/>
</dbReference>
<name>A0ABQ1SBG9_9SPHN</name>
<reference evidence="2" key="1">
    <citation type="journal article" date="2019" name="Int. J. Syst. Evol. Microbiol.">
        <title>The Global Catalogue of Microorganisms (GCM) 10K type strain sequencing project: providing services to taxonomists for standard genome sequencing and annotation.</title>
        <authorList>
            <consortium name="The Broad Institute Genomics Platform"/>
            <consortium name="The Broad Institute Genome Sequencing Center for Infectious Disease"/>
            <person name="Wu L."/>
            <person name="Ma J."/>
        </authorList>
    </citation>
    <scope>NUCLEOTIDE SEQUENCE [LARGE SCALE GENOMIC DNA]</scope>
    <source>
        <strain evidence="2">CGMCC 1.15959</strain>
    </source>
</reference>
<comment type="caution">
    <text evidence="1">The sequence shown here is derived from an EMBL/GenBank/DDBJ whole genome shotgun (WGS) entry which is preliminary data.</text>
</comment>
<sequence>MSYLDGFLIPVPHTARDEFLRHAATVDPVFLEHGALRVVECWGADLKPGETTDFQRAVAAREAETVAFAWIEWPDKPSREAGMAAINGLMGTDPRMSPEDNPVPFDGARMIFGGFEPIVTHGTFSEGNYVQGFVVPVVPGRREEYRTLADRTWNMLEAYGARGTLEAWGEDVPHGKQTDFYRAVKAEEGESVVFSYIAWPSREVCDAAGQKMIEDPAMDMPEDLPFDARRMIYGGFEPMLVLEAGR</sequence>
<protein>
    <recommendedName>
        <fullName evidence="3">DUF1428 domain-containing protein</fullName>
    </recommendedName>
</protein>
<keyword evidence="2" id="KW-1185">Reference proteome</keyword>
<organism evidence="1 2">
    <name type="scientific">Tsuneonella deserti</name>
    <dbReference type="NCBI Taxonomy" id="2035528"/>
    <lineage>
        <taxon>Bacteria</taxon>
        <taxon>Pseudomonadati</taxon>
        <taxon>Pseudomonadota</taxon>
        <taxon>Alphaproteobacteria</taxon>
        <taxon>Sphingomonadales</taxon>
        <taxon>Erythrobacteraceae</taxon>
        <taxon>Tsuneonella</taxon>
    </lineage>
</organism>
<dbReference type="SUPFAM" id="SSF54909">
    <property type="entry name" value="Dimeric alpha+beta barrel"/>
    <property type="match status" value="2"/>
</dbReference>
<evidence type="ECO:0000313" key="1">
    <source>
        <dbReference type="EMBL" id="GGD98619.1"/>
    </source>
</evidence>
<accession>A0ABQ1SBG9</accession>
<dbReference type="InterPro" id="IPR011008">
    <property type="entry name" value="Dimeric_a/b-barrel"/>
</dbReference>
<dbReference type="EMBL" id="BMKL01000001">
    <property type="protein sequence ID" value="GGD98619.1"/>
    <property type="molecule type" value="Genomic_DNA"/>
</dbReference>
<proteinExistence type="predicted"/>